<dbReference type="VEuPathDB" id="FungiDB:C8Q69DRAFT_454650"/>
<dbReference type="AlphaFoldDB" id="A0A443I8G4"/>
<dbReference type="GeneID" id="39598994"/>
<dbReference type="CDD" id="cd05120">
    <property type="entry name" value="APH_ChoK_like"/>
    <property type="match status" value="1"/>
</dbReference>
<accession>A0A443I8G4</accession>
<dbReference type="SUPFAM" id="SSF56112">
    <property type="entry name" value="Protein kinase-like (PK-like)"/>
    <property type="match status" value="1"/>
</dbReference>
<dbReference type="EMBL" id="RCNU01000001">
    <property type="protein sequence ID" value="RWR00368.1"/>
    <property type="molecule type" value="Genomic_DNA"/>
</dbReference>
<name>A0A443I8G4_BYSSP</name>
<reference evidence="2 3" key="1">
    <citation type="journal article" date="2018" name="Front. Microbiol.">
        <title>Genomic and genetic insights into a cosmopolitan fungus, Paecilomyces variotii (Eurotiales).</title>
        <authorList>
            <person name="Urquhart A.S."/>
            <person name="Mondo S.J."/>
            <person name="Makela M.R."/>
            <person name="Hane J.K."/>
            <person name="Wiebenga A."/>
            <person name="He G."/>
            <person name="Mihaltcheva S."/>
            <person name="Pangilinan J."/>
            <person name="Lipzen A."/>
            <person name="Barry K."/>
            <person name="de Vries R.P."/>
            <person name="Grigoriev I.V."/>
            <person name="Idnurm A."/>
        </authorList>
    </citation>
    <scope>NUCLEOTIDE SEQUENCE [LARGE SCALE GENOMIC DNA]</scope>
    <source>
        <strain evidence="2 3">CBS 101075</strain>
    </source>
</reference>
<evidence type="ECO:0000313" key="3">
    <source>
        <dbReference type="Proteomes" id="UP000283841"/>
    </source>
</evidence>
<proteinExistence type="predicted"/>
<dbReference type="STRING" id="264951.A0A443I8G4"/>
<dbReference type="Pfam" id="PF01636">
    <property type="entry name" value="APH"/>
    <property type="match status" value="1"/>
</dbReference>
<dbReference type="Proteomes" id="UP000283841">
    <property type="component" value="Unassembled WGS sequence"/>
</dbReference>
<dbReference type="PANTHER" id="PTHR21310">
    <property type="entry name" value="AMINOGLYCOSIDE PHOSPHOTRANSFERASE-RELATED-RELATED"/>
    <property type="match status" value="1"/>
</dbReference>
<dbReference type="RefSeq" id="XP_028490012.1">
    <property type="nucleotide sequence ID" value="XM_028629717.1"/>
</dbReference>
<evidence type="ECO:0000259" key="1">
    <source>
        <dbReference type="Pfam" id="PF01636"/>
    </source>
</evidence>
<dbReference type="InterPro" id="IPR011009">
    <property type="entry name" value="Kinase-like_dom_sf"/>
</dbReference>
<protein>
    <recommendedName>
        <fullName evidence="1">Aminoglycoside phosphotransferase domain-containing protein</fullName>
    </recommendedName>
</protein>
<organism evidence="2 3">
    <name type="scientific">Byssochlamys spectabilis</name>
    <name type="common">Paecilomyces variotii</name>
    <dbReference type="NCBI Taxonomy" id="264951"/>
    <lineage>
        <taxon>Eukaryota</taxon>
        <taxon>Fungi</taxon>
        <taxon>Dikarya</taxon>
        <taxon>Ascomycota</taxon>
        <taxon>Pezizomycotina</taxon>
        <taxon>Eurotiomycetes</taxon>
        <taxon>Eurotiomycetidae</taxon>
        <taxon>Eurotiales</taxon>
        <taxon>Thermoascaceae</taxon>
        <taxon>Paecilomyces</taxon>
    </lineage>
</organism>
<comment type="caution">
    <text evidence="2">The sequence shown here is derived from an EMBL/GenBank/DDBJ whole genome shotgun (WGS) entry which is preliminary data.</text>
</comment>
<evidence type="ECO:0000313" key="2">
    <source>
        <dbReference type="EMBL" id="RWR00368.1"/>
    </source>
</evidence>
<sequence length="430" mass="49208">MHNHILSLSLPKAEAAQCNRNLMQEFQAALEKDPTVDLISIIPDSYYREHYNAQCQELSYAAQINLRTINELYQELEIEPEANLLSLFPKNYNRRIQMATGSRTAPSLEKSEIQGPPEFRTRLDLADTATVVFPLSEKTTTLLTRYSERSGSAFDTTGESLAVSLKKLLWDSPVLWESHVRGVVVKCSEDIVAKVITGHRDYTEYTSMQYLEEKVPDIPAPRPHGLIALGPFRVIFMSYIPEITLATVWDGLSPQEKRSIQDQLDDIFVRLRNLRQDDGNELGGVCGEGVKEHNVDETALWKNITQAKEYNDLQFTARHHGSNTYVKLLRSFLDTTAMRGSVFTHGDIRKENIMAKRDSGSRDSYVVTGIIDWEDSGFYPEYYECTTLTGNLSLVEEDDWYLYLPRSIAPSRFPINWLVDRLWKIHLRTT</sequence>
<keyword evidence="3" id="KW-1185">Reference proteome</keyword>
<gene>
    <name evidence="2" type="ORF">C8Q69DRAFT_454650</name>
</gene>
<feature type="domain" description="Aminoglycoside phosphotransferase" evidence="1">
    <location>
        <begin position="205"/>
        <end position="388"/>
    </location>
</feature>
<dbReference type="InterPro" id="IPR051678">
    <property type="entry name" value="AGP_Transferase"/>
</dbReference>
<dbReference type="Gene3D" id="3.90.1200.10">
    <property type="match status" value="1"/>
</dbReference>
<dbReference type="InterPro" id="IPR002575">
    <property type="entry name" value="Aminoglycoside_PTrfase"/>
</dbReference>
<dbReference type="PANTHER" id="PTHR21310:SF58">
    <property type="entry name" value="AMINOGLYCOSIDE PHOSPHOTRANSFERASE DOMAIN-CONTAINING PROTEIN"/>
    <property type="match status" value="1"/>
</dbReference>